<evidence type="ECO:0000313" key="2">
    <source>
        <dbReference type="EMBL" id="JAI01083.1"/>
    </source>
</evidence>
<reference evidence="2" key="1">
    <citation type="submission" date="2014-11" db="EMBL/GenBank/DDBJ databases">
        <authorList>
            <person name="Amaro Gonzalez C."/>
        </authorList>
    </citation>
    <scope>NUCLEOTIDE SEQUENCE</scope>
</reference>
<evidence type="ECO:0000256" key="1">
    <source>
        <dbReference type="SAM" id="Phobius"/>
    </source>
</evidence>
<keyword evidence="1" id="KW-0812">Transmembrane</keyword>
<protein>
    <submittedName>
        <fullName evidence="2">Uncharacterized protein</fullName>
    </submittedName>
</protein>
<proteinExistence type="predicted"/>
<keyword evidence="1" id="KW-1133">Transmembrane helix</keyword>
<dbReference type="AlphaFoldDB" id="A0A0E9XEA9"/>
<keyword evidence="1" id="KW-0472">Membrane</keyword>
<dbReference type="EMBL" id="GBXM01007495">
    <property type="protein sequence ID" value="JAI01083.1"/>
    <property type="molecule type" value="Transcribed_RNA"/>
</dbReference>
<feature type="transmembrane region" description="Helical" evidence="1">
    <location>
        <begin position="39"/>
        <end position="62"/>
    </location>
</feature>
<sequence length="109" mass="11223">MGATAASAKATILASGVTFSLLAASAVIRTRAAAPSFKVLALAAVTVPFSFWKTVFSLGTLLKSTRLHSSSSLTTTSGFPLCGMWTGTISLASNPDSHAALLRVYELMA</sequence>
<organism evidence="2">
    <name type="scientific">Anguilla anguilla</name>
    <name type="common">European freshwater eel</name>
    <name type="synonym">Muraena anguilla</name>
    <dbReference type="NCBI Taxonomy" id="7936"/>
    <lineage>
        <taxon>Eukaryota</taxon>
        <taxon>Metazoa</taxon>
        <taxon>Chordata</taxon>
        <taxon>Craniata</taxon>
        <taxon>Vertebrata</taxon>
        <taxon>Euteleostomi</taxon>
        <taxon>Actinopterygii</taxon>
        <taxon>Neopterygii</taxon>
        <taxon>Teleostei</taxon>
        <taxon>Anguilliformes</taxon>
        <taxon>Anguillidae</taxon>
        <taxon>Anguilla</taxon>
    </lineage>
</organism>
<reference evidence="2" key="2">
    <citation type="journal article" date="2015" name="Fish Shellfish Immunol.">
        <title>Early steps in the European eel (Anguilla anguilla)-Vibrio vulnificus interaction in the gills: Role of the RtxA13 toxin.</title>
        <authorList>
            <person name="Callol A."/>
            <person name="Pajuelo D."/>
            <person name="Ebbesson L."/>
            <person name="Teles M."/>
            <person name="MacKenzie S."/>
            <person name="Amaro C."/>
        </authorList>
    </citation>
    <scope>NUCLEOTIDE SEQUENCE</scope>
</reference>
<name>A0A0E9XEA9_ANGAN</name>
<accession>A0A0E9XEA9</accession>